<gene>
    <name evidence="1" type="ORF">CA13_19920</name>
</gene>
<dbReference type="RefSeq" id="WP_146395654.1">
    <property type="nucleotide sequence ID" value="NZ_SJPJ01000001.1"/>
</dbReference>
<evidence type="ECO:0008006" key="3">
    <source>
        <dbReference type="Google" id="ProtNLM"/>
    </source>
</evidence>
<comment type="caution">
    <text evidence="1">The sequence shown here is derived from an EMBL/GenBank/DDBJ whole genome shotgun (WGS) entry which is preliminary data.</text>
</comment>
<dbReference type="SUPFAM" id="SSF48371">
    <property type="entry name" value="ARM repeat"/>
    <property type="match status" value="1"/>
</dbReference>
<reference evidence="1 2" key="1">
    <citation type="submission" date="2019-02" db="EMBL/GenBank/DDBJ databases">
        <title>Deep-cultivation of Planctomycetes and their phenomic and genomic characterization uncovers novel biology.</title>
        <authorList>
            <person name="Wiegand S."/>
            <person name="Jogler M."/>
            <person name="Boedeker C."/>
            <person name="Pinto D."/>
            <person name="Vollmers J."/>
            <person name="Rivas-Marin E."/>
            <person name="Kohn T."/>
            <person name="Peeters S.H."/>
            <person name="Heuer A."/>
            <person name="Rast P."/>
            <person name="Oberbeckmann S."/>
            <person name="Bunk B."/>
            <person name="Jeske O."/>
            <person name="Meyerdierks A."/>
            <person name="Storesund J.E."/>
            <person name="Kallscheuer N."/>
            <person name="Luecker S."/>
            <person name="Lage O.M."/>
            <person name="Pohl T."/>
            <person name="Merkel B.J."/>
            <person name="Hornburger P."/>
            <person name="Mueller R.-W."/>
            <person name="Bruemmer F."/>
            <person name="Labrenz M."/>
            <person name="Spormann A.M."/>
            <person name="Op Den Camp H."/>
            <person name="Overmann J."/>
            <person name="Amann R."/>
            <person name="Jetten M.S.M."/>
            <person name="Mascher T."/>
            <person name="Medema M.H."/>
            <person name="Devos D.P."/>
            <person name="Kaster A.-K."/>
            <person name="Ovreas L."/>
            <person name="Rohde M."/>
            <person name="Galperin M.Y."/>
            <person name="Jogler C."/>
        </authorList>
    </citation>
    <scope>NUCLEOTIDE SEQUENCE [LARGE SCALE GENOMIC DNA]</scope>
    <source>
        <strain evidence="1 2">CA13</strain>
    </source>
</reference>
<dbReference type="OrthoDB" id="5186094at2"/>
<dbReference type="Gene3D" id="1.25.10.10">
    <property type="entry name" value="Leucine-rich Repeat Variant"/>
    <property type="match status" value="1"/>
</dbReference>
<protein>
    <recommendedName>
        <fullName evidence="3">HEAT repeat protein</fullName>
    </recommendedName>
</protein>
<dbReference type="Proteomes" id="UP000315010">
    <property type="component" value="Unassembled WGS sequence"/>
</dbReference>
<dbReference type="InterPro" id="IPR011989">
    <property type="entry name" value="ARM-like"/>
</dbReference>
<dbReference type="InterPro" id="IPR016024">
    <property type="entry name" value="ARM-type_fold"/>
</dbReference>
<dbReference type="AlphaFoldDB" id="A0A5C5Z116"/>
<sequence>MDWKQLEETFVAESEKGIQRWMKRNPKHHAYAFAFHECYRELDGAIAFPWLGVNSVEKLAKDEDCKWSEADWVWQNILPSSPNLKRLEAEVFDEANKSTQEHWYRTEKRFITMMVRVTKALYRTFAGHPQTTDDLIVYFGDEDGDVELVRRCISKKLWKKHFSFVDEAENAVIAVAIEDYFKDPYSFEKQILEMGADAIEPLCRTLSDPENGWCAASLLGDLGIGTKQVIKELRKAMKIQGSASDHSARSLSLLGDNDYLFRQLSDPKKVEVAATGILAGLQHHANDGLVPITLDYRPVERLLEMKTAKITRLVNRELKPGSCFIQIRPSDVGEAIRGLDSRHTVVRQHAVCVLGERGLGKAVGEKALPKLAERLHDKVANVRRLTLLSLSYWKAAAKPYHAAMRKLQRDKDARVREYARHVFR</sequence>
<evidence type="ECO:0000313" key="1">
    <source>
        <dbReference type="EMBL" id="TWT80547.1"/>
    </source>
</evidence>
<name>A0A5C5Z116_9BACT</name>
<proteinExistence type="predicted"/>
<organism evidence="1 2">
    <name type="scientific">Novipirellula herctigrandis</name>
    <dbReference type="NCBI Taxonomy" id="2527986"/>
    <lineage>
        <taxon>Bacteria</taxon>
        <taxon>Pseudomonadati</taxon>
        <taxon>Planctomycetota</taxon>
        <taxon>Planctomycetia</taxon>
        <taxon>Pirellulales</taxon>
        <taxon>Pirellulaceae</taxon>
        <taxon>Novipirellula</taxon>
    </lineage>
</organism>
<accession>A0A5C5Z116</accession>
<keyword evidence="2" id="KW-1185">Reference proteome</keyword>
<dbReference type="EMBL" id="SJPJ01000001">
    <property type="protein sequence ID" value="TWT80547.1"/>
    <property type="molecule type" value="Genomic_DNA"/>
</dbReference>
<evidence type="ECO:0000313" key="2">
    <source>
        <dbReference type="Proteomes" id="UP000315010"/>
    </source>
</evidence>